<feature type="transmembrane region" description="Helical" evidence="6">
    <location>
        <begin position="34"/>
        <end position="55"/>
    </location>
</feature>
<dbReference type="Pfam" id="PF03626">
    <property type="entry name" value="COX4_pro"/>
    <property type="match status" value="1"/>
</dbReference>
<proteinExistence type="predicted"/>
<keyword evidence="2" id="KW-1003">Cell membrane</keyword>
<keyword evidence="4 6" id="KW-1133">Transmembrane helix</keyword>
<evidence type="ECO:0000256" key="3">
    <source>
        <dbReference type="ARBA" id="ARBA00022692"/>
    </source>
</evidence>
<evidence type="ECO:0000256" key="2">
    <source>
        <dbReference type="ARBA" id="ARBA00022475"/>
    </source>
</evidence>
<dbReference type="RefSeq" id="WP_282003465.1">
    <property type="nucleotide sequence ID" value="NZ_AP027151.1"/>
</dbReference>
<dbReference type="InterPro" id="IPR011743">
    <property type="entry name" value="Caa3_sub_IV"/>
</dbReference>
<dbReference type="EMBL" id="AP027151">
    <property type="protein sequence ID" value="BDV42792.1"/>
    <property type="molecule type" value="Genomic_DNA"/>
</dbReference>
<dbReference type="Proteomes" id="UP001317705">
    <property type="component" value="Chromosome"/>
</dbReference>
<evidence type="ECO:0000313" key="8">
    <source>
        <dbReference type="Proteomes" id="UP001317705"/>
    </source>
</evidence>
<dbReference type="NCBIfam" id="TIGR02229">
    <property type="entry name" value="caa3_sub_IV"/>
    <property type="match status" value="1"/>
</dbReference>
<evidence type="ECO:0000256" key="5">
    <source>
        <dbReference type="ARBA" id="ARBA00023136"/>
    </source>
</evidence>
<accession>A0ABM8EL93</accession>
<organism evidence="7 8">
    <name type="scientific">Geotalea uraniireducens</name>
    <dbReference type="NCBI Taxonomy" id="351604"/>
    <lineage>
        <taxon>Bacteria</taxon>
        <taxon>Pseudomonadati</taxon>
        <taxon>Thermodesulfobacteriota</taxon>
        <taxon>Desulfuromonadia</taxon>
        <taxon>Geobacterales</taxon>
        <taxon>Geobacteraceae</taxon>
        <taxon>Geotalea</taxon>
    </lineage>
</organism>
<evidence type="ECO:0000313" key="7">
    <source>
        <dbReference type="EMBL" id="BDV42792.1"/>
    </source>
</evidence>
<comment type="subcellular location">
    <subcellularLocation>
        <location evidence="1">Cell membrane</location>
        <topology evidence="1">Multi-pass membrane protein</topology>
    </subcellularLocation>
</comment>
<reference evidence="7 8" key="1">
    <citation type="submission" date="2022-12" db="EMBL/GenBank/DDBJ databases">
        <title>Polyphasic characterization of Geotalea uranireducens NIT-SL11 newly isolated from a complex of sewage sludge and microbially reduced graphene oxide.</title>
        <authorList>
            <person name="Xie L."/>
            <person name="Yoshida N."/>
            <person name="Meng L."/>
        </authorList>
    </citation>
    <scope>NUCLEOTIDE SEQUENCE [LARGE SCALE GENOMIC DNA]</scope>
    <source>
        <strain evidence="7 8">NIT-SL11</strain>
    </source>
</reference>
<gene>
    <name evidence="7" type="ORF">GURASL_17150</name>
</gene>
<feature type="transmembrane region" description="Helical" evidence="6">
    <location>
        <begin position="6"/>
        <end position="27"/>
    </location>
</feature>
<keyword evidence="3 6" id="KW-0812">Transmembrane</keyword>
<dbReference type="InterPro" id="IPR005171">
    <property type="entry name" value="Cyt_c_oxidase_su4_prok"/>
</dbReference>
<keyword evidence="8" id="KW-1185">Reference proteome</keyword>
<sequence>MAAYRIYFVVWGGLVLLTGLTLAVSYVNLGLGNVAVALLIASAKASLVALYFMHLRHETRLVIAFALFPLFFLSLIIGGTLLDTMFR</sequence>
<feature type="transmembrane region" description="Helical" evidence="6">
    <location>
        <begin position="61"/>
        <end position="82"/>
    </location>
</feature>
<evidence type="ECO:0000256" key="4">
    <source>
        <dbReference type="ARBA" id="ARBA00022989"/>
    </source>
</evidence>
<keyword evidence="5 6" id="KW-0472">Membrane</keyword>
<protein>
    <submittedName>
        <fullName evidence="7">Cytochrome-c oxidase</fullName>
    </submittedName>
</protein>
<evidence type="ECO:0000256" key="6">
    <source>
        <dbReference type="SAM" id="Phobius"/>
    </source>
</evidence>
<evidence type="ECO:0000256" key="1">
    <source>
        <dbReference type="ARBA" id="ARBA00004651"/>
    </source>
</evidence>
<name>A0ABM8EL93_9BACT</name>